<keyword evidence="2" id="KW-1185">Reference proteome</keyword>
<evidence type="ECO:0000313" key="1">
    <source>
        <dbReference type="EnsemblPlants" id="QL11p033122:mrna"/>
    </source>
</evidence>
<protein>
    <submittedName>
        <fullName evidence="1">Uncharacterized protein</fullName>
    </submittedName>
</protein>
<evidence type="ECO:0000313" key="2">
    <source>
        <dbReference type="Proteomes" id="UP000594261"/>
    </source>
</evidence>
<organism evidence="1 2">
    <name type="scientific">Quercus lobata</name>
    <name type="common">Valley oak</name>
    <dbReference type="NCBI Taxonomy" id="97700"/>
    <lineage>
        <taxon>Eukaryota</taxon>
        <taxon>Viridiplantae</taxon>
        <taxon>Streptophyta</taxon>
        <taxon>Embryophyta</taxon>
        <taxon>Tracheophyta</taxon>
        <taxon>Spermatophyta</taxon>
        <taxon>Magnoliopsida</taxon>
        <taxon>eudicotyledons</taxon>
        <taxon>Gunneridae</taxon>
        <taxon>Pentapetalae</taxon>
        <taxon>rosids</taxon>
        <taxon>fabids</taxon>
        <taxon>Fagales</taxon>
        <taxon>Fagaceae</taxon>
        <taxon>Quercus</taxon>
    </lineage>
</organism>
<dbReference type="Proteomes" id="UP000594261">
    <property type="component" value="Chromosome 11"/>
</dbReference>
<reference evidence="1 2" key="1">
    <citation type="journal article" date="2016" name="G3 (Bethesda)">
        <title>First Draft Assembly and Annotation of the Genome of a California Endemic Oak Quercus lobata Nee (Fagaceae).</title>
        <authorList>
            <person name="Sork V.L."/>
            <person name="Fitz-Gibbon S.T."/>
            <person name="Puiu D."/>
            <person name="Crepeau M."/>
            <person name="Gugger P.F."/>
            <person name="Sherman R."/>
            <person name="Stevens K."/>
            <person name="Langley C.H."/>
            <person name="Pellegrini M."/>
            <person name="Salzberg S.L."/>
        </authorList>
    </citation>
    <scope>NUCLEOTIDE SEQUENCE [LARGE SCALE GENOMIC DNA]</scope>
    <source>
        <strain evidence="1 2">cv. SW786</strain>
    </source>
</reference>
<dbReference type="EnsemblPlants" id="QL11p033122:mrna">
    <property type="protein sequence ID" value="QL11p033122:mrna"/>
    <property type="gene ID" value="QL11p033122"/>
</dbReference>
<accession>A0A7N2MYN2</accession>
<reference evidence="1" key="2">
    <citation type="submission" date="2021-01" db="UniProtKB">
        <authorList>
            <consortium name="EnsemblPlants"/>
        </authorList>
    </citation>
    <scope>IDENTIFICATION</scope>
</reference>
<dbReference type="EMBL" id="LRBV02000011">
    <property type="status" value="NOT_ANNOTATED_CDS"/>
    <property type="molecule type" value="Genomic_DNA"/>
</dbReference>
<sequence length="166" mass="19515">MTAMTEFEDDLLLAWVCCCRLWLLLTRVHLLWVMAFDRWSLPPWVESILRLGFEWVVGLNRLWFLVKHGIHMRKHKQKIMSTLELDKDSHDISIVFRALQQLVGTQVFYNSIPLKCDDDVDIMWGVIKRAGQFIGSDLYVTVDTVGFNVDRVRSMLVELESKKQFL</sequence>
<name>A0A7N2MYN2_QUELO</name>
<dbReference type="InParanoid" id="A0A7N2MYN2"/>
<dbReference type="AlphaFoldDB" id="A0A7N2MYN2"/>
<dbReference type="Gramene" id="QL11p033122:mrna">
    <property type="protein sequence ID" value="QL11p033122:mrna"/>
    <property type="gene ID" value="QL11p033122"/>
</dbReference>
<proteinExistence type="predicted"/>